<dbReference type="InterPro" id="IPR037914">
    <property type="entry name" value="SpoVT-AbrB_sf"/>
</dbReference>
<sequence length="72" mass="7703">MVTSVMRVGETVAITLDELLLELSGLKVGDAVRVQWSEDGTLVVTPLGRPATKQELAASIRRVSSSVDDPTH</sequence>
<dbReference type="EMBL" id="CP015136">
    <property type="protein sequence ID" value="AMY07132.1"/>
    <property type="molecule type" value="Genomic_DNA"/>
</dbReference>
<reference evidence="1 2" key="1">
    <citation type="journal article" date="2016" name="Genome Announc.">
        <title>First Complete Genome Sequence of a Subdivision 6 Acidobacterium Strain.</title>
        <authorList>
            <person name="Huang S."/>
            <person name="Vieira S."/>
            <person name="Bunk B."/>
            <person name="Riedel T."/>
            <person name="Sproer C."/>
            <person name="Overmann J."/>
        </authorList>
    </citation>
    <scope>NUCLEOTIDE SEQUENCE [LARGE SCALE GENOMIC DNA]</scope>
    <source>
        <strain evidence="2">DSM 100886 HEG_-6_39</strain>
    </source>
</reference>
<evidence type="ECO:0000313" key="2">
    <source>
        <dbReference type="Proteomes" id="UP000076079"/>
    </source>
</evidence>
<reference evidence="2" key="2">
    <citation type="submission" date="2016-04" db="EMBL/GenBank/DDBJ databases">
        <title>First Complete Genome Sequence of a Subdivision 6 Acidobacterium.</title>
        <authorList>
            <person name="Huang S."/>
            <person name="Vieira S."/>
            <person name="Bunk B."/>
            <person name="Riedel T."/>
            <person name="Sproeer C."/>
            <person name="Overmann J."/>
        </authorList>
    </citation>
    <scope>NUCLEOTIDE SEQUENCE [LARGE SCALE GENOMIC DNA]</scope>
    <source>
        <strain evidence="2">DSM 100886 HEG_-6_39</strain>
    </source>
</reference>
<gene>
    <name evidence="1" type="ORF">LuPra_00299</name>
</gene>
<keyword evidence="2" id="KW-1185">Reference proteome</keyword>
<proteinExistence type="predicted"/>
<dbReference type="KEGG" id="abac:LuPra_00299"/>
<dbReference type="Gene3D" id="2.10.260.10">
    <property type="match status" value="1"/>
</dbReference>
<dbReference type="RefSeq" id="WP_110169123.1">
    <property type="nucleotide sequence ID" value="NZ_CP015136.1"/>
</dbReference>
<evidence type="ECO:0000313" key="1">
    <source>
        <dbReference type="EMBL" id="AMY07132.1"/>
    </source>
</evidence>
<name>A0A143PEY8_LUTPR</name>
<dbReference type="SUPFAM" id="SSF89447">
    <property type="entry name" value="AbrB/MazE/MraZ-like"/>
    <property type="match status" value="1"/>
</dbReference>
<dbReference type="AlphaFoldDB" id="A0A143PEY8"/>
<accession>A0A143PEY8</accession>
<organism evidence="1 2">
    <name type="scientific">Luteitalea pratensis</name>
    <dbReference type="NCBI Taxonomy" id="1855912"/>
    <lineage>
        <taxon>Bacteria</taxon>
        <taxon>Pseudomonadati</taxon>
        <taxon>Acidobacteriota</taxon>
        <taxon>Vicinamibacteria</taxon>
        <taxon>Vicinamibacterales</taxon>
        <taxon>Vicinamibacteraceae</taxon>
        <taxon>Luteitalea</taxon>
    </lineage>
</organism>
<dbReference type="Proteomes" id="UP000076079">
    <property type="component" value="Chromosome"/>
</dbReference>
<protein>
    <submittedName>
        <fullName evidence="1">Growth regulator</fullName>
    </submittedName>
</protein>